<evidence type="ECO:0000256" key="1">
    <source>
        <dbReference type="SAM" id="MobiDB-lite"/>
    </source>
</evidence>
<gene>
    <name evidence="3" type="ORF">CYCCA115_LOCUS2946</name>
</gene>
<dbReference type="Gene3D" id="3.30.200.20">
    <property type="entry name" value="Phosphorylase Kinase, domain 1"/>
    <property type="match status" value="1"/>
</dbReference>
<keyword evidence="4" id="KW-1185">Reference proteome</keyword>
<evidence type="ECO:0000313" key="4">
    <source>
        <dbReference type="Proteomes" id="UP001295423"/>
    </source>
</evidence>
<organism evidence="3 4">
    <name type="scientific">Cylindrotheca closterium</name>
    <dbReference type="NCBI Taxonomy" id="2856"/>
    <lineage>
        <taxon>Eukaryota</taxon>
        <taxon>Sar</taxon>
        <taxon>Stramenopiles</taxon>
        <taxon>Ochrophyta</taxon>
        <taxon>Bacillariophyta</taxon>
        <taxon>Bacillariophyceae</taxon>
        <taxon>Bacillariophycidae</taxon>
        <taxon>Bacillariales</taxon>
        <taxon>Bacillariaceae</taxon>
        <taxon>Cylindrotheca</taxon>
    </lineage>
</organism>
<dbReference type="PANTHER" id="PTHR23257">
    <property type="entry name" value="SERINE-THREONINE PROTEIN KINASE"/>
    <property type="match status" value="1"/>
</dbReference>
<feature type="compositionally biased region" description="Basic and acidic residues" evidence="1">
    <location>
        <begin position="54"/>
        <end position="68"/>
    </location>
</feature>
<evidence type="ECO:0000259" key="2">
    <source>
        <dbReference type="PROSITE" id="PS50011"/>
    </source>
</evidence>
<feature type="compositionally biased region" description="Acidic residues" evidence="1">
    <location>
        <begin position="76"/>
        <end position="85"/>
    </location>
</feature>
<accession>A0AAD2FEH0</accession>
<dbReference type="InterPro" id="IPR050167">
    <property type="entry name" value="Ser_Thr_protein_kinase"/>
</dbReference>
<dbReference type="Proteomes" id="UP001295423">
    <property type="component" value="Unassembled WGS sequence"/>
</dbReference>
<dbReference type="InterPro" id="IPR011009">
    <property type="entry name" value="Kinase-like_dom_sf"/>
</dbReference>
<feature type="domain" description="Protein kinase" evidence="2">
    <location>
        <begin position="24"/>
        <end position="423"/>
    </location>
</feature>
<comment type="caution">
    <text evidence="3">The sequence shown here is derived from an EMBL/GenBank/DDBJ whole genome shotgun (WGS) entry which is preliminary data.</text>
</comment>
<feature type="region of interest" description="Disordered" evidence="1">
    <location>
        <begin position="52"/>
        <end position="97"/>
    </location>
</feature>
<evidence type="ECO:0000313" key="3">
    <source>
        <dbReference type="EMBL" id="CAJ1932657.1"/>
    </source>
</evidence>
<dbReference type="PANTHER" id="PTHR23257:SF958">
    <property type="entry name" value="SERINE_THREONINE-PROTEIN KINASE WNK4"/>
    <property type="match status" value="1"/>
</dbReference>
<protein>
    <recommendedName>
        <fullName evidence="2">Protein kinase domain-containing protein</fullName>
    </recommendedName>
</protein>
<dbReference type="SMART" id="SM00220">
    <property type="entry name" value="S_TKc"/>
    <property type="match status" value="1"/>
</dbReference>
<dbReference type="EMBL" id="CAKOGP040000224">
    <property type="protein sequence ID" value="CAJ1932657.1"/>
    <property type="molecule type" value="Genomic_DNA"/>
</dbReference>
<dbReference type="GO" id="GO:0005737">
    <property type="term" value="C:cytoplasm"/>
    <property type="evidence" value="ECO:0007669"/>
    <property type="project" value="TreeGrafter"/>
</dbReference>
<dbReference type="GO" id="GO:0004672">
    <property type="term" value="F:protein kinase activity"/>
    <property type="evidence" value="ECO:0007669"/>
    <property type="project" value="InterPro"/>
</dbReference>
<dbReference type="AlphaFoldDB" id="A0AAD2FEH0"/>
<name>A0AAD2FEH0_9STRA</name>
<dbReference type="SUPFAM" id="SSF56112">
    <property type="entry name" value="Protein kinase-like (PK-like)"/>
    <property type="match status" value="1"/>
</dbReference>
<dbReference type="GO" id="GO:0007165">
    <property type="term" value="P:signal transduction"/>
    <property type="evidence" value="ECO:0007669"/>
    <property type="project" value="TreeGrafter"/>
</dbReference>
<dbReference type="PROSITE" id="PS50011">
    <property type="entry name" value="PROTEIN_KINASE_DOM"/>
    <property type="match status" value="1"/>
</dbReference>
<dbReference type="Pfam" id="PF00069">
    <property type="entry name" value="Pkinase"/>
    <property type="match status" value="1"/>
</dbReference>
<dbReference type="Gene3D" id="1.10.510.10">
    <property type="entry name" value="Transferase(Phosphotransferase) domain 1"/>
    <property type="match status" value="1"/>
</dbReference>
<dbReference type="InterPro" id="IPR000719">
    <property type="entry name" value="Prot_kinase_dom"/>
</dbReference>
<reference evidence="3" key="1">
    <citation type="submission" date="2023-08" db="EMBL/GenBank/DDBJ databases">
        <authorList>
            <person name="Audoor S."/>
            <person name="Bilcke G."/>
        </authorList>
    </citation>
    <scope>NUCLEOTIDE SEQUENCE</scope>
</reference>
<dbReference type="GO" id="GO:0005524">
    <property type="term" value="F:ATP binding"/>
    <property type="evidence" value="ECO:0007669"/>
    <property type="project" value="InterPro"/>
</dbReference>
<sequence length="459" mass="52161">MKKDSRFFQNNPSDTLPKFKSSEIFLEKNLGQGEFGVVFSIGAIIHNNNNNIAKVDDDEKPKNDRHSVSPENETTATDDETEMADDSLRHDHGPQDAPTKVEIYLDCRHGLKDTPPGLEQRDLDLLLEPNVSKGYMCKHAIRDGMPRYAIKRLKKDLKGDGLVQAMADLASEAHFLMTLRHPNICRMRGTVGEPGKRGFAIVIDRLTLTLRQKMAEWKKHDDRGSIVSNLKKVLGTESQSKVEAKLVVQKEIYGEKLLAAYDVARALRYLADHSIVFRDLKPENLAFDLRGDLRLFDFGLAKELKEKDMRAPGMYKMTGVTGSRRYMAPEVLMSKDYGLAVDIYSFAIMFWEMMANRNAYFYLGPEKHFETVVTRRKRPNIKKMISKKVAPQDSTICDLIEKAWSHDPRKRPGMEKVCDELFSEIMSASSEESSRVAVDRSTHLAAGSLKSRLDDPLWC</sequence>
<proteinExistence type="predicted"/>